<dbReference type="RefSeq" id="WP_011937841.1">
    <property type="nucleotide sequence ID" value="NC_009483.1"/>
</dbReference>
<organism evidence="3 4">
    <name type="scientific">Geotalea uraniireducens (strain Rf4)</name>
    <name type="common">Geobacter uraniireducens</name>
    <dbReference type="NCBI Taxonomy" id="351605"/>
    <lineage>
        <taxon>Bacteria</taxon>
        <taxon>Pseudomonadati</taxon>
        <taxon>Thermodesulfobacteriota</taxon>
        <taxon>Desulfuromonadia</taxon>
        <taxon>Geobacterales</taxon>
        <taxon>Geobacteraceae</taxon>
        <taxon>Geotalea</taxon>
    </lineage>
</organism>
<feature type="domain" description="Response regulatory" evidence="2">
    <location>
        <begin position="9"/>
        <end position="129"/>
    </location>
</feature>
<dbReference type="AlphaFoldDB" id="A5GBB9"/>
<name>A5GBB9_GEOUR</name>
<evidence type="ECO:0000313" key="4">
    <source>
        <dbReference type="Proteomes" id="UP000006695"/>
    </source>
</evidence>
<evidence type="ECO:0000259" key="2">
    <source>
        <dbReference type="PROSITE" id="PS50110"/>
    </source>
</evidence>
<dbReference type="Proteomes" id="UP000006695">
    <property type="component" value="Chromosome"/>
</dbReference>
<proteinExistence type="predicted"/>
<sequence length="131" mass="14136">MKKGQIIGKILVMDDDEMIRFIAKQTLLKIGYDVECSADGAGAIEAYRKAYEAGEPFMAVFLDLNIPGGMGGKETIKRLLAIDPHAKGFVTSGDSSDPAMIHYKDFGFSGAVEKRSVYLEAELASALKAAE</sequence>
<feature type="modified residue" description="4-aspartylphosphate" evidence="1">
    <location>
        <position position="63"/>
    </location>
</feature>
<protein>
    <submittedName>
        <fullName evidence="3">Response regulator receiver protein</fullName>
    </submittedName>
</protein>
<dbReference type="InterPro" id="IPR011006">
    <property type="entry name" value="CheY-like_superfamily"/>
</dbReference>
<gene>
    <name evidence="3" type="ordered locus">Gura_0911</name>
</gene>
<dbReference type="SMART" id="SM00448">
    <property type="entry name" value="REC"/>
    <property type="match status" value="1"/>
</dbReference>
<dbReference type="InterPro" id="IPR052048">
    <property type="entry name" value="ST_Response_Regulator"/>
</dbReference>
<dbReference type="InterPro" id="IPR001789">
    <property type="entry name" value="Sig_transdc_resp-reg_receiver"/>
</dbReference>
<dbReference type="PANTHER" id="PTHR43228">
    <property type="entry name" value="TWO-COMPONENT RESPONSE REGULATOR"/>
    <property type="match status" value="1"/>
</dbReference>
<evidence type="ECO:0000256" key="1">
    <source>
        <dbReference type="PROSITE-ProRule" id="PRU00169"/>
    </source>
</evidence>
<accession>A5GBB9</accession>
<dbReference type="KEGG" id="gur:Gura_0911"/>
<keyword evidence="4" id="KW-1185">Reference proteome</keyword>
<dbReference type="SUPFAM" id="SSF52172">
    <property type="entry name" value="CheY-like"/>
    <property type="match status" value="1"/>
</dbReference>
<evidence type="ECO:0000313" key="3">
    <source>
        <dbReference type="EMBL" id="ABQ25117.1"/>
    </source>
</evidence>
<dbReference type="OrthoDB" id="5397350at2"/>
<dbReference type="STRING" id="351605.Gura_0911"/>
<dbReference type="PANTHER" id="PTHR43228:SF1">
    <property type="entry name" value="TWO-COMPONENT RESPONSE REGULATOR ARR22"/>
    <property type="match status" value="1"/>
</dbReference>
<dbReference type="GO" id="GO:0000160">
    <property type="term" value="P:phosphorelay signal transduction system"/>
    <property type="evidence" value="ECO:0007669"/>
    <property type="project" value="InterPro"/>
</dbReference>
<dbReference type="Gene3D" id="3.40.50.2300">
    <property type="match status" value="1"/>
</dbReference>
<reference evidence="3 4" key="1">
    <citation type="submission" date="2007-05" db="EMBL/GenBank/DDBJ databases">
        <title>Complete sequence of Geobacter uraniireducens Rf4.</title>
        <authorList>
            <consortium name="US DOE Joint Genome Institute"/>
            <person name="Copeland A."/>
            <person name="Lucas S."/>
            <person name="Lapidus A."/>
            <person name="Barry K."/>
            <person name="Detter J.C."/>
            <person name="Glavina del Rio T."/>
            <person name="Hammon N."/>
            <person name="Israni S."/>
            <person name="Dalin E."/>
            <person name="Tice H."/>
            <person name="Pitluck S."/>
            <person name="Chertkov O."/>
            <person name="Brettin T."/>
            <person name="Bruce D."/>
            <person name="Han C."/>
            <person name="Schmutz J."/>
            <person name="Larimer F."/>
            <person name="Land M."/>
            <person name="Hauser L."/>
            <person name="Kyrpides N."/>
            <person name="Mikhailova N."/>
            <person name="Shelobolina E."/>
            <person name="Aklujkar M."/>
            <person name="Lovley D."/>
            <person name="Richardson P."/>
        </authorList>
    </citation>
    <scope>NUCLEOTIDE SEQUENCE [LARGE SCALE GENOMIC DNA]</scope>
    <source>
        <strain evidence="3 4">Rf4</strain>
    </source>
</reference>
<dbReference type="EMBL" id="CP000698">
    <property type="protein sequence ID" value="ABQ25117.1"/>
    <property type="molecule type" value="Genomic_DNA"/>
</dbReference>
<keyword evidence="1" id="KW-0597">Phosphoprotein</keyword>
<dbReference type="Pfam" id="PF00072">
    <property type="entry name" value="Response_reg"/>
    <property type="match status" value="1"/>
</dbReference>
<dbReference type="PROSITE" id="PS50110">
    <property type="entry name" value="RESPONSE_REGULATORY"/>
    <property type="match status" value="1"/>
</dbReference>
<dbReference type="HOGENOM" id="CLU_000445_69_8_7"/>